<dbReference type="AlphaFoldDB" id="C0EMI4"/>
<evidence type="ECO:0000256" key="1">
    <source>
        <dbReference type="SAM" id="MobiDB-lite"/>
    </source>
</evidence>
<dbReference type="EMBL" id="ACEN01000032">
    <property type="protein sequence ID" value="EEG33751.1"/>
    <property type="molecule type" value="Genomic_DNA"/>
</dbReference>
<feature type="region of interest" description="Disordered" evidence="1">
    <location>
        <begin position="45"/>
        <end position="65"/>
    </location>
</feature>
<dbReference type="Proteomes" id="UP000004457">
    <property type="component" value="Unassembled WGS sequence"/>
</dbReference>
<proteinExistence type="predicted"/>
<sequence length="83" mass="9259">MSKTVVQTAFKLGGMIGQRKIGNTVFRQADNQIKRRGMLFDCAAKGSKGRRGVPSKAGHDERPSEKRGFIVTRFARIEYPNGF</sequence>
<evidence type="ECO:0000313" key="3">
    <source>
        <dbReference type="Proteomes" id="UP000004457"/>
    </source>
</evidence>
<gene>
    <name evidence="2" type="ORF">NEIFLAOT_01155</name>
</gene>
<name>C0EMI4_NEIFL</name>
<protein>
    <submittedName>
        <fullName evidence="2">Uncharacterized protein</fullName>
    </submittedName>
</protein>
<reference evidence="2 3" key="1">
    <citation type="submission" date="2009-01" db="EMBL/GenBank/DDBJ databases">
        <authorList>
            <person name="Fulton L."/>
            <person name="Clifton S."/>
            <person name="Chinwalla A.T."/>
            <person name="Mitreva M."/>
            <person name="Sodergren E."/>
            <person name="Weinstock G."/>
            <person name="Clifton S."/>
            <person name="Dooling D.J."/>
            <person name="Fulton B."/>
            <person name="Minx P."/>
            <person name="Pepin K.H."/>
            <person name="Johnson M."/>
            <person name="Bhonagiri V."/>
            <person name="Nash W.E."/>
            <person name="Mardis E.R."/>
            <person name="Wilson R.K."/>
        </authorList>
    </citation>
    <scope>NUCLEOTIDE SEQUENCE [LARGE SCALE GENOMIC DNA]</scope>
    <source>
        <strain evidence="2 3">NRL30031/H210</strain>
    </source>
</reference>
<evidence type="ECO:0000313" key="2">
    <source>
        <dbReference type="EMBL" id="EEG33751.1"/>
    </source>
</evidence>
<keyword evidence="3" id="KW-1185">Reference proteome</keyword>
<accession>C0EMI4</accession>
<organism evidence="2 3">
    <name type="scientific">Neisseria flavescens NRL30031/H210</name>
    <dbReference type="NCBI Taxonomy" id="546264"/>
    <lineage>
        <taxon>Bacteria</taxon>
        <taxon>Pseudomonadati</taxon>
        <taxon>Pseudomonadota</taxon>
        <taxon>Betaproteobacteria</taxon>
        <taxon>Neisseriales</taxon>
        <taxon>Neisseriaceae</taxon>
        <taxon>Neisseria</taxon>
    </lineage>
</organism>
<comment type="caution">
    <text evidence="2">The sequence shown here is derived from an EMBL/GenBank/DDBJ whole genome shotgun (WGS) entry which is preliminary data.</text>
</comment>